<evidence type="ECO:0000256" key="1">
    <source>
        <dbReference type="ARBA" id="ARBA00004304"/>
    </source>
</evidence>
<keyword evidence="6 12" id="KW-0812">Transmembrane</keyword>
<evidence type="ECO:0000256" key="10">
    <source>
        <dbReference type="ARBA" id="ARBA00023128"/>
    </source>
</evidence>
<evidence type="ECO:0000256" key="7">
    <source>
        <dbReference type="ARBA" id="ARBA00022781"/>
    </source>
</evidence>
<dbReference type="EMBL" id="LR536604">
    <property type="protein sequence ID" value="VFU78669.1"/>
    <property type="molecule type" value="Genomic_DNA"/>
</dbReference>
<evidence type="ECO:0000256" key="2">
    <source>
        <dbReference type="ARBA" id="ARBA00008892"/>
    </source>
</evidence>
<evidence type="ECO:0000256" key="3">
    <source>
        <dbReference type="ARBA" id="ARBA00011291"/>
    </source>
</evidence>
<evidence type="ECO:0000256" key="4">
    <source>
        <dbReference type="ARBA" id="ARBA00022448"/>
    </source>
</evidence>
<protein>
    <recommendedName>
        <fullName evidence="12">ATP synthase complex subunit 8</fullName>
    </recommendedName>
</protein>
<dbReference type="InterPro" id="IPR001421">
    <property type="entry name" value="ATP8_metazoa"/>
</dbReference>
<feature type="transmembrane region" description="Helical" evidence="13">
    <location>
        <begin position="6"/>
        <end position="31"/>
    </location>
</feature>
<proteinExistence type="inferred from homology"/>
<keyword evidence="10 12" id="KW-0496">Mitochondrion</keyword>
<evidence type="ECO:0000256" key="13">
    <source>
        <dbReference type="SAM" id="Phobius"/>
    </source>
</evidence>
<reference evidence="14" key="1">
    <citation type="submission" date="2019-03" db="EMBL/GenBank/DDBJ databases">
        <authorList>
            <person name="Lefebure T."/>
            <person name="Lefebure T."/>
        </authorList>
    </citation>
    <scope>NUCLEOTIDE SEQUENCE [LARGE SCALE GENOMIC DNA]</scope>
</reference>
<dbReference type="GO" id="GO:0045259">
    <property type="term" value="C:proton-transporting ATP synthase complex"/>
    <property type="evidence" value="ECO:0007669"/>
    <property type="project" value="UniProtKB-KW"/>
</dbReference>
<keyword evidence="9 12" id="KW-0406">Ion transport</keyword>
<evidence type="ECO:0000256" key="12">
    <source>
        <dbReference type="RuleBase" id="RU003661"/>
    </source>
</evidence>
<name>A0A485M6Y0_9CRUS</name>
<evidence type="ECO:0000256" key="6">
    <source>
        <dbReference type="ARBA" id="ARBA00022692"/>
    </source>
</evidence>
<geneLocation type="mitochondrion" evidence="14"/>
<dbReference type="GO" id="GO:0015078">
    <property type="term" value="F:proton transmembrane transporter activity"/>
    <property type="evidence" value="ECO:0007669"/>
    <property type="project" value="InterPro"/>
</dbReference>
<keyword evidence="7 12" id="KW-0375">Hydrogen ion transport</keyword>
<evidence type="ECO:0000256" key="9">
    <source>
        <dbReference type="ARBA" id="ARBA00023065"/>
    </source>
</evidence>
<sequence length="52" mass="6317">MPQMAPMFWTFLMVLFTGAFLLFMVKLYFYLSTPLSQTSKKQMKELKNQWSW</sequence>
<comment type="subcellular location">
    <subcellularLocation>
        <location evidence="1 12">Mitochondrion membrane</location>
        <topology evidence="1 12">Single-pass membrane protein</topology>
    </subcellularLocation>
</comment>
<keyword evidence="8 13" id="KW-1133">Transmembrane helix</keyword>
<gene>
    <name evidence="14" type="primary">atp8</name>
    <name evidence="14" type="ORF">PBTSMT01_0026</name>
</gene>
<evidence type="ECO:0000313" key="14">
    <source>
        <dbReference type="EMBL" id="VFU78669.1"/>
    </source>
</evidence>
<dbReference type="Pfam" id="PF00895">
    <property type="entry name" value="ATP-synt_8"/>
    <property type="match status" value="1"/>
</dbReference>
<keyword evidence="4 12" id="KW-0813">Transport</keyword>
<evidence type="ECO:0000256" key="11">
    <source>
        <dbReference type="ARBA" id="ARBA00023136"/>
    </source>
</evidence>
<evidence type="ECO:0000256" key="8">
    <source>
        <dbReference type="ARBA" id="ARBA00022989"/>
    </source>
</evidence>
<evidence type="ECO:0000256" key="5">
    <source>
        <dbReference type="ARBA" id="ARBA00022547"/>
    </source>
</evidence>
<dbReference type="GO" id="GO:0031966">
    <property type="term" value="C:mitochondrial membrane"/>
    <property type="evidence" value="ECO:0007669"/>
    <property type="project" value="UniProtKB-SubCell"/>
</dbReference>
<dbReference type="GO" id="GO:0015986">
    <property type="term" value="P:proton motive force-driven ATP synthesis"/>
    <property type="evidence" value="ECO:0007669"/>
    <property type="project" value="InterPro"/>
</dbReference>
<accession>A0A485M6Y0</accession>
<keyword evidence="11 13" id="KW-0472">Membrane</keyword>
<comment type="similarity">
    <text evidence="2 12">Belongs to the ATPase protein 8 family.</text>
</comment>
<comment type="subunit">
    <text evidence="3">F-type ATPases have 2 components, CF(1) - the catalytic core - and CF(0) - the membrane proton channel.</text>
</comment>
<keyword evidence="5 12" id="KW-0138">CF(0)</keyword>
<organism evidence="14">
    <name type="scientific">Proasellus beticus</name>
    <dbReference type="NCBI Taxonomy" id="1281946"/>
    <lineage>
        <taxon>Eukaryota</taxon>
        <taxon>Metazoa</taxon>
        <taxon>Ecdysozoa</taxon>
        <taxon>Arthropoda</taxon>
        <taxon>Crustacea</taxon>
        <taxon>Multicrustacea</taxon>
        <taxon>Malacostraca</taxon>
        <taxon>Eumalacostraca</taxon>
        <taxon>Peracarida</taxon>
        <taxon>Isopoda</taxon>
        <taxon>Asellota</taxon>
        <taxon>Aselloidea</taxon>
        <taxon>Asellidae</taxon>
        <taxon>Proasellus</taxon>
    </lineage>
</organism>
<dbReference type="AlphaFoldDB" id="A0A485M6Y0"/>